<evidence type="ECO:0000256" key="10">
    <source>
        <dbReference type="ARBA" id="ARBA00023163"/>
    </source>
</evidence>
<dbReference type="GO" id="GO:0003700">
    <property type="term" value="F:DNA-binding transcription factor activity"/>
    <property type="evidence" value="ECO:0007669"/>
    <property type="project" value="InterPro"/>
</dbReference>
<evidence type="ECO:0000313" key="15">
    <source>
        <dbReference type="EMBL" id="PRX57145.1"/>
    </source>
</evidence>
<keyword evidence="8" id="KW-0238">DNA-binding</keyword>
<reference evidence="15 16" key="1">
    <citation type="submission" date="2018-03" db="EMBL/GenBank/DDBJ databases">
        <title>Genomic Encyclopedia of Archaeal and Bacterial Type Strains, Phase II (KMG-II): from individual species to whole genera.</title>
        <authorList>
            <person name="Goeker M."/>
        </authorList>
    </citation>
    <scope>NUCLEOTIDE SEQUENCE [LARGE SCALE GENOMIC DNA]</scope>
    <source>
        <strain evidence="15 16">DSM 25027</strain>
    </source>
</reference>
<keyword evidence="6" id="KW-0678">Repressor</keyword>
<dbReference type="InterPro" id="IPR050536">
    <property type="entry name" value="DtxR_MntR_Metal-Reg"/>
</dbReference>
<dbReference type="SMART" id="SM00529">
    <property type="entry name" value="HTH_DTXR"/>
    <property type="match status" value="1"/>
</dbReference>
<organism evidence="15 16">
    <name type="scientific">Flagellimonas meridianipacifica</name>
    <dbReference type="NCBI Taxonomy" id="1080225"/>
    <lineage>
        <taxon>Bacteria</taxon>
        <taxon>Pseudomonadati</taxon>
        <taxon>Bacteroidota</taxon>
        <taxon>Flavobacteriia</taxon>
        <taxon>Flavobacteriales</taxon>
        <taxon>Flavobacteriaceae</taxon>
        <taxon>Flagellimonas</taxon>
    </lineage>
</organism>
<dbReference type="InterPro" id="IPR036421">
    <property type="entry name" value="Fe_dep_repressor_sf"/>
</dbReference>
<dbReference type="InterPro" id="IPR022687">
    <property type="entry name" value="HTH_DTXR"/>
</dbReference>
<dbReference type="AlphaFoldDB" id="A0A2T0MHW8"/>
<keyword evidence="16" id="KW-1185">Reference proteome</keyword>
<evidence type="ECO:0000313" key="16">
    <source>
        <dbReference type="Proteomes" id="UP000237640"/>
    </source>
</evidence>
<dbReference type="InterPro" id="IPR001367">
    <property type="entry name" value="Fe_dep_repressor"/>
</dbReference>
<dbReference type="PANTHER" id="PTHR33238">
    <property type="entry name" value="IRON (METAL) DEPENDENT REPRESSOR, DTXR FAMILY"/>
    <property type="match status" value="1"/>
</dbReference>
<comment type="caution">
    <text evidence="15">The sequence shown here is derived from an EMBL/GenBank/DDBJ whole genome shotgun (WGS) entry which is preliminary data.</text>
</comment>
<dbReference type="Pfam" id="PF02742">
    <property type="entry name" value="Fe_dep_repr_C"/>
    <property type="match status" value="1"/>
</dbReference>
<evidence type="ECO:0000256" key="8">
    <source>
        <dbReference type="ARBA" id="ARBA00023125"/>
    </source>
</evidence>
<dbReference type="PANTHER" id="PTHR33238:SF11">
    <property type="entry name" value="TRANSCRIPTIONAL REGULATOR MNTR"/>
    <property type="match status" value="1"/>
</dbReference>
<feature type="domain" description="HTH dtxR-type" evidence="14">
    <location>
        <begin position="13"/>
        <end position="75"/>
    </location>
</feature>
<keyword evidence="10" id="KW-0804">Transcription</keyword>
<dbReference type="SUPFAM" id="SSF46785">
    <property type="entry name" value="Winged helix' DNA-binding domain"/>
    <property type="match status" value="1"/>
</dbReference>
<dbReference type="InterPro" id="IPR022689">
    <property type="entry name" value="Iron_dep_repressor"/>
</dbReference>
<dbReference type="InterPro" id="IPR038157">
    <property type="entry name" value="FeoA_core_dom"/>
</dbReference>
<dbReference type="PROSITE" id="PS50944">
    <property type="entry name" value="HTH_DTXR"/>
    <property type="match status" value="1"/>
</dbReference>
<comment type="similarity">
    <text evidence="2">Belongs to the DtxR/MntR family.</text>
</comment>
<evidence type="ECO:0000256" key="7">
    <source>
        <dbReference type="ARBA" id="ARBA00023015"/>
    </source>
</evidence>
<comment type="function">
    <text evidence="12">In the presence of manganese, represses expression of mntH and mntS. Up-regulates expression of mntP.</text>
</comment>
<dbReference type="SUPFAM" id="SSF47979">
    <property type="entry name" value="Iron-dependent repressor protein, dimerization domain"/>
    <property type="match status" value="1"/>
</dbReference>
<gene>
    <name evidence="15" type="ORF">CLV81_1146</name>
</gene>
<keyword evidence="9" id="KW-0010">Activator</keyword>
<dbReference type="InterPro" id="IPR036390">
    <property type="entry name" value="WH_DNA-bd_sf"/>
</dbReference>
<accession>A0A2T0MHW8</accession>
<evidence type="ECO:0000256" key="13">
    <source>
        <dbReference type="ARBA" id="ARBA00032593"/>
    </source>
</evidence>
<protein>
    <recommendedName>
        <fullName evidence="4">Transcriptional regulator MntR</fullName>
    </recommendedName>
    <alternativeName>
        <fullName evidence="13">Manganese transport regulator</fullName>
    </alternativeName>
</protein>
<sequence length="230" mass="26157">MTNKNVFLKKLCMTRSEENYIKIIFHLGGNTSTLISTNAIAEQMATKPSSVTDMSKKLAEKGLLHYKRYQGVTLTELGVKVALSIIRKHRLWEVFLVEKLDFTWDEVHEVAEQLEHIKSEKLIDQIDALLGYPKYDPHGDPIPSKDGEFLERDKQLLSDMPKQSIGVCVGVKDTSTPFLKFLDKNQIALGNTIKVLDIEDFDQSLSILINNKKLNISHQIASNLYVKKQN</sequence>
<dbReference type="InterPro" id="IPR007167">
    <property type="entry name" value="Fe-transptr_FeoA-like"/>
</dbReference>
<proteinExistence type="inferred from homology"/>
<dbReference type="Pfam" id="PF01325">
    <property type="entry name" value="Fe_dep_repress"/>
    <property type="match status" value="1"/>
</dbReference>
<evidence type="ECO:0000256" key="2">
    <source>
        <dbReference type="ARBA" id="ARBA00007871"/>
    </source>
</evidence>
<evidence type="ECO:0000256" key="11">
    <source>
        <dbReference type="ARBA" id="ARBA00023211"/>
    </source>
</evidence>
<evidence type="ECO:0000259" key="14">
    <source>
        <dbReference type="PROSITE" id="PS50944"/>
    </source>
</evidence>
<evidence type="ECO:0000256" key="5">
    <source>
        <dbReference type="ARBA" id="ARBA00022490"/>
    </source>
</evidence>
<keyword evidence="5" id="KW-0963">Cytoplasm</keyword>
<dbReference type="Gene3D" id="1.10.10.10">
    <property type="entry name" value="Winged helix-like DNA-binding domain superfamily/Winged helix DNA-binding domain"/>
    <property type="match status" value="1"/>
</dbReference>
<evidence type="ECO:0000256" key="4">
    <source>
        <dbReference type="ARBA" id="ARBA00022386"/>
    </source>
</evidence>
<name>A0A2T0MHW8_9FLAO</name>
<keyword evidence="11" id="KW-0464">Manganese</keyword>
<comment type="subcellular location">
    <subcellularLocation>
        <location evidence="1">Cytoplasm</location>
    </subcellularLocation>
</comment>
<dbReference type="GO" id="GO:0046983">
    <property type="term" value="F:protein dimerization activity"/>
    <property type="evidence" value="ECO:0007669"/>
    <property type="project" value="InterPro"/>
</dbReference>
<dbReference type="GO" id="GO:0003677">
    <property type="term" value="F:DNA binding"/>
    <property type="evidence" value="ECO:0007669"/>
    <property type="project" value="UniProtKB-KW"/>
</dbReference>
<dbReference type="Pfam" id="PF04023">
    <property type="entry name" value="FeoA"/>
    <property type="match status" value="1"/>
</dbReference>
<evidence type="ECO:0000256" key="3">
    <source>
        <dbReference type="ARBA" id="ARBA00011738"/>
    </source>
</evidence>
<dbReference type="GO" id="GO:0046914">
    <property type="term" value="F:transition metal ion binding"/>
    <property type="evidence" value="ECO:0007669"/>
    <property type="project" value="InterPro"/>
</dbReference>
<dbReference type="EMBL" id="PVYX01000001">
    <property type="protein sequence ID" value="PRX57145.1"/>
    <property type="molecule type" value="Genomic_DNA"/>
</dbReference>
<keyword evidence="7" id="KW-0805">Transcription regulation</keyword>
<evidence type="ECO:0000256" key="1">
    <source>
        <dbReference type="ARBA" id="ARBA00004496"/>
    </source>
</evidence>
<comment type="subunit">
    <text evidence="3">Homodimer.</text>
</comment>
<dbReference type="GO" id="GO:0005737">
    <property type="term" value="C:cytoplasm"/>
    <property type="evidence" value="ECO:0007669"/>
    <property type="project" value="UniProtKB-SubCell"/>
</dbReference>
<dbReference type="Gene3D" id="2.30.30.90">
    <property type="match status" value="1"/>
</dbReference>
<dbReference type="Proteomes" id="UP000237640">
    <property type="component" value="Unassembled WGS sequence"/>
</dbReference>
<evidence type="ECO:0000256" key="6">
    <source>
        <dbReference type="ARBA" id="ARBA00022491"/>
    </source>
</evidence>
<evidence type="ECO:0000256" key="9">
    <source>
        <dbReference type="ARBA" id="ARBA00023159"/>
    </source>
</evidence>
<evidence type="ECO:0000256" key="12">
    <source>
        <dbReference type="ARBA" id="ARBA00025185"/>
    </source>
</evidence>
<dbReference type="InterPro" id="IPR036388">
    <property type="entry name" value="WH-like_DNA-bd_sf"/>
</dbReference>